<dbReference type="Proteomes" id="UP001165960">
    <property type="component" value="Unassembled WGS sequence"/>
</dbReference>
<proteinExistence type="predicted"/>
<comment type="caution">
    <text evidence="1">The sequence shown here is derived from an EMBL/GenBank/DDBJ whole genome shotgun (WGS) entry which is preliminary data.</text>
</comment>
<name>A0ACC2TY59_9FUNG</name>
<protein>
    <submittedName>
        <fullName evidence="1">Uncharacterized protein</fullName>
    </submittedName>
</protein>
<evidence type="ECO:0000313" key="2">
    <source>
        <dbReference type="Proteomes" id="UP001165960"/>
    </source>
</evidence>
<organism evidence="1 2">
    <name type="scientific">Entomophthora muscae</name>
    <dbReference type="NCBI Taxonomy" id="34485"/>
    <lineage>
        <taxon>Eukaryota</taxon>
        <taxon>Fungi</taxon>
        <taxon>Fungi incertae sedis</taxon>
        <taxon>Zoopagomycota</taxon>
        <taxon>Entomophthoromycotina</taxon>
        <taxon>Entomophthoromycetes</taxon>
        <taxon>Entomophthorales</taxon>
        <taxon>Entomophthoraceae</taxon>
        <taxon>Entomophthora</taxon>
    </lineage>
</organism>
<dbReference type="EMBL" id="QTSX02001721">
    <property type="protein sequence ID" value="KAJ9079469.1"/>
    <property type="molecule type" value="Genomic_DNA"/>
</dbReference>
<sequence length="112" mass="13071">MGGKDLFFAESMRDAPPLLRTIYYHLALHQIHSTRRAFVIDQDPIHVETMVGRWKKDVTKNLKRISKFENLIPGKQTDRDSILATSKYIAKDHLSSRIVPQWWSDIRPAQDL</sequence>
<reference evidence="1" key="1">
    <citation type="submission" date="2022-04" db="EMBL/GenBank/DDBJ databases">
        <title>Genome of the entomopathogenic fungus Entomophthora muscae.</title>
        <authorList>
            <person name="Elya C."/>
            <person name="Lovett B.R."/>
            <person name="Lee E."/>
            <person name="Macias A.M."/>
            <person name="Hajek A.E."/>
            <person name="De Bivort B.L."/>
            <person name="Kasson M.T."/>
            <person name="De Fine Licht H.H."/>
            <person name="Stajich J.E."/>
        </authorList>
    </citation>
    <scope>NUCLEOTIDE SEQUENCE</scope>
    <source>
        <strain evidence="1">Berkeley</strain>
    </source>
</reference>
<accession>A0ACC2TY59</accession>
<keyword evidence="2" id="KW-1185">Reference proteome</keyword>
<evidence type="ECO:0000313" key="1">
    <source>
        <dbReference type="EMBL" id="KAJ9079469.1"/>
    </source>
</evidence>
<gene>
    <name evidence="1" type="ORF">DSO57_1035007</name>
</gene>